<gene>
    <name evidence="1" type="ORF">C7R92_09515</name>
</gene>
<dbReference type="EMBL" id="PXZO01000016">
    <property type="protein sequence ID" value="PSK11673.1"/>
    <property type="molecule type" value="Genomic_DNA"/>
</dbReference>
<evidence type="ECO:0000313" key="1">
    <source>
        <dbReference type="EMBL" id="PSK11673.1"/>
    </source>
</evidence>
<dbReference type="GeneID" id="95750359"/>
<organism evidence="1 2">
    <name type="scientific">Brevibacillus porteri</name>
    <dbReference type="NCBI Taxonomy" id="2126350"/>
    <lineage>
        <taxon>Bacteria</taxon>
        <taxon>Bacillati</taxon>
        <taxon>Bacillota</taxon>
        <taxon>Bacilli</taxon>
        <taxon>Bacillales</taxon>
        <taxon>Paenibacillaceae</taxon>
        <taxon>Brevibacillus</taxon>
    </lineage>
</organism>
<reference evidence="1 2" key="1">
    <citation type="submission" date="2018-03" db="EMBL/GenBank/DDBJ databases">
        <title>Brevisbacillus phylogenomics.</title>
        <authorList>
            <person name="Dunlap C."/>
        </authorList>
    </citation>
    <scope>NUCLEOTIDE SEQUENCE [LARGE SCALE GENOMIC DNA]</scope>
    <source>
        <strain evidence="1 2">NRRL B-41110</strain>
    </source>
</reference>
<comment type="caution">
    <text evidence="1">The sequence shown here is derived from an EMBL/GenBank/DDBJ whole genome shotgun (WGS) entry which is preliminary data.</text>
</comment>
<keyword evidence="2" id="KW-1185">Reference proteome</keyword>
<accession>A0ABX5FVB4</accession>
<evidence type="ECO:0000313" key="2">
    <source>
        <dbReference type="Proteomes" id="UP000241645"/>
    </source>
</evidence>
<proteinExistence type="predicted"/>
<dbReference type="RefSeq" id="WP_106834068.1">
    <property type="nucleotide sequence ID" value="NZ_JARMEW010000044.1"/>
</dbReference>
<sequence>MSNLPVIQNPTINLPMLNNPSEVFEILEENMAGATPEFPRVKVPSGGGIAFEVPGDDPENPDSVKELEGVVLDHFPVNAFWKQKFSGENNPPDCSSVDGKIGKAPEGAPVKWAGGMQDCKTCPFNQWGTGVDQQGNPTNGKACKNMHQLFILRENEVFPVQLTLPPTSMPNWTAYTARLSGKLKRFYGVVTKVKLKKAKSSGGIDYSEAIFGSSKELSPEEIPAMKALSDQLKGAMRKVAIDNMTEGSEPSEPQAAEEIM</sequence>
<dbReference type="Proteomes" id="UP000241645">
    <property type="component" value="Unassembled WGS sequence"/>
</dbReference>
<protein>
    <submittedName>
        <fullName evidence="1">Uncharacterized protein</fullName>
    </submittedName>
</protein>
<name>A0ABX5FVB4_9BACL</name>